<dbReference type="AlphaFoldDB" id="A0A8T0GT86"/>
<evidence type="ECO:0000259" key="2">
    <source>
        <dbReference type="Pfam" id="PF00561"/>
    </source>
</evidence>
<gene>
    <name evidence="3" type="ORF">KC19_9G091200</name>
</gene>
<name>A0A8T0GT86_CERPU</name>
<dbReference type="PANTHER" id="PTHR45763">
    <property type="entry name" value="HYDROLASE, ALPHA/BETA FOLD FAMILY PROTEIN, EXPRESSED-RELATED"/>
    <property type="match status" value="1"/>
</dbReference>
<evidence type="ECO:0000313" key="4">
    <source>
        <dbReference type="Proteomes" id="UP000822688"/>
    </source>
</evidence>
<dbReference type="Proteomes" id="UP000822688">
    <property type="component" value="Chromosome 9"/>
</dbReference>
<sequence length="352" mass="38511">MGSPGVWCNVLVVLIIGVVGILVKVVTPPPGSTTLDGSQLTAPRVQMRDGRFLAYKQVGVPLETAKHVIVHVHGYGGSRHLTYPISQEVTEEDGVCMISFDRAGYGQSDANPNRSIKSEADDVVDLADGLGLGRRFYVTTVSIGGYTGWGLLKYHPDRLAGMAMQAPATNFWWSGLPASAVKAGWAQLALGDKMAFCVWHYFPVLTYWHMTQTWLPTSSVAPHAGLQNFSPGDQELMKLSGSRLAKTTPEHSKEAAQRGPIESTFRDLTVMFSSWDFSPLEIRQPSGSVSVHIWQGTEDYLVPVQLQRAVANAHPWVQYHELPNHGHFLNGVPGIPDRVVRTLLGTRTTTAN</sequence>
<keyword evidence="1" id="KW-1133">Transmembrane helix</keyword>
<keyword evidence="4" id="KW-1185">Reference proteome</keyword>
<organism evidence="3 4">
    <name type="scientific">Ceratodon purpureus</name>
    <name type="common">Fire moss</name>
    <name type="synonym">Dicranum purpureum</name>
    <dbReference type="NCBI Taxonomy" id="3225"/>
    <lineage>
        <taxon>Eukaryota</taxon>
        <taxon>Viridiplantae</taxon>
        <taxon>Streptophyta</taxon>
        <taxon>Embryophyta</taxon>
        <taxon>Bryophyta</taxon>
        <taxon>Bryophytina</taxon>
        <taxon>Bryopsida</taxon>
        <taxon>Dicranidae</taxon>
        <taxon>Pseudoditrichales</taxon>
        <taxon>Ditrichaceae</taxon>
        <taxon>Ceratodon</taxon>
    </lineage>
</organism>
<dbReference type="PANTHER" id="PTHR45763:SF51">
    <property type="entry name" value="ALPHA_BETA-HYDROLASES SUPERFAMILY PROTEIN"/>
    <property type="match status" value="1"/>
</dbReference>
<dbReference type="OrthoDB" id="294702at2759"/>
<accession>A0A8T0GT86</accession>
<dbReference type="InterPro" id="IPR000073">
    <property type="entry name" value="AB_hydrolase_1"/>
</dbReference>
<protein>
    <recommendedName>
        <fullName evidence="2">AB hydrolase-1 domain-containing protein</fullName>
    </recommendedName>
</protein>
<dbReference type="SUPFAM" id="SSF53474">
    <property type="entry name" value="alpha/beta-Hydrolases"/>
    <property type="match status" value="1"/>
</dbReference>
<evidence type="ECO:0000256" key="1">
    <source>
        <dbReference type="SAM" id="Phobius"/>
    </source>
</evidence>
<feature type="domain" description="AB hydrolase-1" evidence="2">
    <location>
        <begin position="68"/>
        <end position="172"/>
    </location>
</feature>
<keyword evidence="1" id="KW-0472">Membrane</keyword>
<dbReference type="Pfam" id="PF00561">
    <property type="entry name" value="Abhydrolase_1"/>
    <property type="match status" value="1"/>
</dbReference>
<comment type="caution">
    <text evidence="3">The sequence shown here is derived from an EMBL/GenBank/DDBJ whole genome shotgun (WGS) entry which is preliminary data.</text>
</comment>
<proteinExistence type="predicted"/>
<evidence type="ECO:0000313" key="3">
    <source>
        <dbReference type="EMBL" id="KAG0561777.1"/>
    </source>
</evidence>
<dbReference type="Gene3D" id="3.40.50.1820">
    <property type="entry name" value="alpha/beta hydrolase"/>
    <property type="match status" value="1"/>
</dbReference>
<dbReference type="InterPro" id="IPR029058">
    <property type="entry name" value="AB_hydrolase_fold"/>
</dbReference>
<reference evidence="3" key="1">
    <citation type="submission" date="2020-06" db="EMBL/GenBank/DDBJ databases">
        <title>WGS assembly of Ceratodon purpureus strain R40.</title>
        <authorList>
            <person name="Carey S.B."/>
            <person name="Jenkins J."/>
            <person name="Shu S."/>
            <person name="Lovell J.T."/>
            <person name="Sreedasyam A."/>
            <person name="Maumus F."/>
            <person name="Tiley G.P."/>
            <person name="Fernandez-Pozo N."/>
            <person name="Barry K."/>
            <person name="Chen C."/>
            <person name="Wang M."/>
            <person name="Lipzen A."/>
            <person name="Daum C."/>
            <person name="Saski C.A."/>
            <person name="Payton A.C."/>
            <person name="Mcbreen J.C."/>
            <person name="Conrad R.E."/>
            <person name="Kollar L.M."/>
            <person name="Olsson S."/>
            <person name="Huttunen S."/>
            <person name="Landis J.B."/>
            <person name="Wickett N.J."/>
            <person name="Johnson M.G."/>
            <person name="Rensing S.A."/>
            <person name="Grimwood J."/>
            <person name="Schmutz J."/>
            <person name="Mcdaniel S.F."/>
        </authorList>
    </citation>
    <scope>NUCLEOTIDE SEQUENCE</scope>
    <source>
        <strain evidence="3">R40</strain>
    </source>
</reference>
<feature type="transmembrane region" description="Helical" evidence="1">
    <location>
        <begin position="7"/>
        <end position="26"/>
    </location>
</feature>
<dbReference type="EMBL" id="CM026430">
    <property type="protein sequence ID" value="KAG0561777.1"/>
    <property type="molecule type" value="Genomic_DNA"/>
</dbReference>
<keyword evidence="1" id="KW-0812">Transmembrane</keyword>